<evidence type="ECO:0000313" key="2">
    <source>
        <dbReference type="EMBL" id="KAB0765963.1"/>
    </source>
</evidence>
<protein>
    <submittedName>
        <fullName evidence="2">NAD-dependent epimerase/dehydratase family protein</fullName>
    </submittedName>
</protein>
<gene>
    <name evidence="2" type="ORF">F7O97_08460</name>
</gene>
<accession>A0A643J1A3</accession>
<dbReference type="SUPFAM" id="SSF51735">
    <property type="entry name" value="NAD(P)-binding Rossmann-fold domains"/>
    <property type="match status" value="1"/>
</dbReference>
<dbReference type="AlphaFoldDB" id="A0A643J1A3"/>
<dbReference type="GO" id="GO:0004029">
    <property type="term" value="F:aldehyde dehydrogenase (NAD+) activity"/>
    <property type="evidence" value="ECO:0007669"/>
    <property type="project" value="TreeGrafter"/>
</dbReference>
<feature type="domain" description="NAD-dependent epimerase/dehydratase" evidence="1">
    <location>
        <begin position="4"/>
        <end position="221"/>
    </location>
</feature>
<dbReference type="InterPro" id="IPR051783">
    <property type="entry name" value="NAD(P)-dependent_oxidoreduct"/>
</dbReference>
<dbReference type="EMBL" id="VZIV01000013">
    <property type="protein sequence ID" value="KAB0765963.1"/>
    <property type="molecule type" value="Genomic_DNA"/>
</dbReference>
<dbReference type="Pfam" id="PF01370">
    <property type="entry name" value="Epimerase"/>
    <property type="match status" value="1"/>
</dbReference>
<dbReference type="PANTHER" id="PTHR48079:SF6">
    <property type="entry name" value="NAD(P)-BINDING DOMAIN-CONTAINING PROTEIN-RELATED"/>
    <property type="match status" value="1"/>
</dbReference>
<proteinExistence type="predicted"/>
<evidence type="ECO:0000259" key="1">
    <source>
        <dbReference type="Pfam" id="PF01370"/>
    </source>
</evidence>
<dbReference type="PANTHER" id="PTHR48079">
    <property type="entry name" value="PROTEIN YEEZ"/>
    <property type="match status" value="1"/>
</dbReference>
<dbReference type="GO" id="GO:0005737">
    <property type="term" value="C:cytoplasm"/>
    <property type="evidence" value="ECO:0007669"/>
    <property type="project" value="TreeGrafter"/>
</dbReference>
<dbReference type="Gene3D" id="3.40.50.720">
    <property type="entry name" value="NAD(P)-binding Rossmann-like Domain"/>
    <property type="match status" value="1"/>
</dbReference>
<sequence length="316" mass="34491">MSSVVVTGANGFIGRALCRHLVASGHSVRGIVRSFEDPIADVEYLLADLESEVPLPPGTLAVDCIYHLAGRAHILNEPGRGALERFRKANCEATVRLAKAALIDGAQRFVFVSSIGVNGASSGRLPLDESSPANPHTDYAVSKWEAEQALHRLLDGREMALVVVRPPMVYDTDAPGNFARLLRLVSKGRVLPLGAIDNHRSIVSLRNLVHFLQLCGEHPSAPGHILFPSDGEDVSTSEIIAYLGEGMKKKTVLIPVPYWLARWIAALLRRQSLYIQLYGSLQIEHGEARRLLGWSAAETSLEALRRVGRDYVGGLR</sequence>
<dbReference type="RefSeq" id="WP_096083264.1">
    <property type="nucleotide sequence ID" value="NZ_JACYEF010000009.1"/>
</dbReference>
<dbReference type="InterPro" id="IPR036291">
    <property type="entry name" value="NAD(P)-bd_dom_sf"/>
</dbReference>
<dbReference type="InterPro" id="IPR001509">
    <property type="entry name" value="Epimerase_deHydtase"/>
</dbReference>
<name>A0A643J1A3_PSEAI</name>
<reference evidence="2" key="1">
    <citation type="submission" date="2019-09" db="EMBL/GenBank/DDBJ databases">
        <title>Whole genome sequence analysis of bacterial isolates in patients.</title>
        <authorList>
            <person name="Jeong K.C."/>
        </authorList>
    </citation>
    <scope>NUCLEOTIDE SEQUENCE</scope>
    <source>
        <strain evidence="2">KCJ3K105</strain>
    </source>
</reference>
<organism evidence="2">
    <name type="scientific">Pseudomonas aeruginosa</name>
    <dbReference type="NCBI Taxonomy" id="287"/>
    <lineage>
        <taxon>Bacteria</taxon>
        <taxon>Pseudomonadati</taxon>
        <taxon>Pseudomonadota</taxon>
        <taxon>Gammaproteobacteria</taxon>
        <taxon>Pseudomonadales</taxon>
        <taxon>Pseudomonadaceae</taxon>
        <taxon>Pseudomonas</taxon>
    </lineage>
</organism>
<comment type="caution">
    <text evidence="2">The sequence shown here is derived from an EMBL/GenBank/DDBJ whole genome shotgun (WGS) entry which is preliminary data.</text>
</comment>